<feature type="transmembrane region" description="Helical" evidence="1">
    <location>
        <begin position="50"/>
        <end position="70"/>
    </location>
</feature>
<protein>
    <submittedName>
        <fullName evidence="2">Uncharacterized protein</fullName>
    </submittedName>
</protein>
<accession>A0A101LZT2</accession>
<dbReference type="AlphaFoldDB" id="A0A101LZT2"/>
<reference evidence="2" key="1">
    <citation type="journal article" date="2015" name="Genome Biol. Evol.">
        <title>Organellar Genomes of White Spruce (Picea glauca): Assembly and Annotation.</title>
        <authorList>
            <person name="Jackman S.D."/>
            <person name="Warren R.L."/>
            <person name="Gibb E.A."/>
            <person name="Vandervalk B.P."/>
            <person name="Mohamadi H."/>
            <person name="Chu J."/>
            <person name="Raymond A."/>
            <person name="Pleasance S."/>
            <person name="Coope R."/>
            <person name="Wildung M.R."/>
            <person name="Ritland C.E."/>
            <person name="Bousquet J."/>
            <person name="Jones S.J."/>
            <person name="Bohlmann J."/>
            <person name="Birol I."/>
        </authorList>
    </citation>
    <scope>NUCLEOTIDE SEQUENCE [LARGE SCALE GENOMIC DNA]</scope>
    <source>
        <tissue evidence="2">Flushing bud</tissue>
    </source>
</reference>
<keyword evidence="2" id="KW-0496">Mitochondrion</keyword>
<sequence>MRPTGSAGSLTGSIGSYTESITRSAFPSTTGGPGTASYGFPMDYTPGGYIYIYIFMDFSMYLPLLLVIHLG</sequence>
<dbReference type="EMBL" id="LKAM01000006">
    <property type="protein sequence ID" value="KUM48386.1"/>
    <property type="molecule type" value="Genomic_DNA"/>
</dbReference>
<keyword evidence="1" id="KW-0472">Membrane</keyword>
<proteinExistence type="predicted"/>
<evidence type="ECO:0000256" key="1">
    <source>
        <dbReference type="SAM" id="Phobius"/>
    </source>
</evidence>
<keyword evidence="1" id="KW-1133">Transmembrane helix</keyword>
<comment type="caution">
    <text evidence="2">The sequence shown here is derived from an EMBL/GenBank/DDBJ whole genome shotgun (WGS) entry which is preliminary data.</text>
</comment>
<name>A0A101LZT2_PICGL</name>
<organism evidence="2">
    <name type="scientific">Picea glauca</name>
    <name type="common">White spruce</name>
    <name type="synonym">Pinus glauca</name>
    <dbReference type="NCBI Taxonomy" id="3330"/>
    <lineage>
        <taxon>Eukaryota</taxon>
        <taxon>Viridiplantae</taxon>
        <taxon>Streptophyta</taxon>
        <taxon>Embryophyta</taxon>
        <taxon>Tracheophyta</taxon>
        <taxon>Spermatophyta</taxon>
        <taxon>Pinopsida</taxon>
        <taxon>Pinidae</taxon>
        <taxon>Conifers I</taxon>
        <taxon>Pinales</taxon>
        <taxon>Pinaceae</taxon>
        <taxon>Picea</taxon>
    </lineage>
</organism>
<geneLocation type="mitochondrion" evidence="2"/>
<gene>
    <name evidence="2" type="ORF">ABT39_MTgene5386</name>
</gene>
<evidence type="ECO:0000313" key="2">
    <source>
        <dbReference type="EMBL" id="KUM48386.1"/>
    </source>
</evidence>
<keyword evidence="1" id="KW-0812">Transmembrane</keyword>